<dbReference type="GO" id="GO:0043190">
    <property type="term" value="C:ATP-binding cassette (ABC) transporter complex"/>
    <property type="evidence" value="ECO:0007669"/>
    <property type="project" value="InterPro"/>
</dbReference>
<reference evidence="7 8" key="1">
    <citation type="submission" date="2018-08" db="EMBL/GenBank/DDBJ databases">
        <title>Lysinibacillus sp. YLB-03 draft genome sequence.</title>
        <authorList>
            <person name="Yu L."/>
        </authorList>
    </citation>
    <scope>NUCLEOTIDE SEQUENCE [LARGE SCALE GENOMIC DNA]</scope>
    <source>
        <strain evidence="7 8">YLB-03</strain>
    </source>
</reference>
<evidence type="ECO:0000256" key="3">
    <source>
        <dbReference type="ARBA" id="ARBA00022692"/>
    </source>
</evidence>
<dbReference type="OrthoDB" id="9815246at2"/>
<comment type="subcellular location">
    <subcellularLocation>
        <location evidence="1">Cell membrane</location>
        <topology evidence="1">Multi-pass membrane protein</topology>
    </subcellularLocation>
</comment>
<keyword evidence="8" id="KW-1185">Reference proteome</keyword>
<accession>A0A396SCY8</accession>
<evidence type="ECO:0000256" key="4">
    <source>
        <dbReference type="ARBA" id="ARBA00022989"/>
    </source>
</evidence>
<feature type="transmembrane region" description="Helical" evidence="6">
    <location>
        <begin position="38"/>
        <end position="56"/>
    </location>
</feature>
<dbReference type="PANTHER" id="PTHR43723">
    <property type="entry name" value="COBALT TRANSPORT PROTEIN CBIQ"/>
    <property type="match status" value="1"/>
</dbReference>
<feature type="transmembrane region" description="Helical" evidence="6">
    <location>
        <begin position="191"/>
        <end position="208"/>
    </location>
</feature>
<protein>
    <submittedName>
        <fullName evidence="7">Cobalt ECF transporter T component CbiQ</fullName>
    </submittedName>
</protein>
<evidence type="ECO:0000256" key="6">
    <source>
        <dbReference type="SAM" id="Phobius"/>
    </source>
</evidence>
<keyword evidence="4 6" id="KW-1133">Transmembrane helix</keyword>
<evidence type="ECO:0000313" key="8">
    <source>
        <dbReference type="Proteomes" id="UP000265692"/>
    </source>
</evidence>
<sequence length="259" mass="29672">MLSIDQYAHINKLASINANQKIVLSIGALLCVWLTRDFAVALWTFLLMSFLIVCIARIPFRYYLLLLLAPASFCLLGVLAVAISFTLASTLPSEAIWVTSIFQIKIFILSSNLLRAFQLFYTAFGMVACLYFCILTTPMYEINHFLKKLRIPDVIVELMTLTYHFIFIFLDCMQKIYIAQKTRLGYQTAKSSFLALSFLIAALAREIFKRNGQMILAMKARNIDSFLIPQVFYKKKAACKKLRWVMAMYTTITLLLLLC</sequence>
<gene>
    <name evidence="7" type="primary">cbiQ</name>
    <name evidence="7" type="ORF">D1B33_01075</name>
</gene>
<dbReference type="Proteomes" id="UP000265692">
    <property type="component" value="Unassembled WGS sequence"/>
</dbReference>
<organism evidence="7 8">
    <name type="scientific">Ureibacillus yapensis</name>
    <dbReference type="NCBI Taxonomy" id="2304605"/>
    <lineage>
        <taxon>Bacteria</taxon>
        <taxon>Bacillati</taxon>
        <taxon>Bacillota</taxon>
        <taxon>Bacilli</taxon>
        <taxon>Bacillales</taxon>
        <taxon>Caryophanaceae</taxon>
        <taxon>Ureibacillus</taxon>
    </lineage>
</organism>
<dbReference type="InterPro" id="IPR003339">
    <property type="entry name" value="ABC/ECF_trnsptr_transmembrane"/>
</dbReference>
<keyword evidence="3 6" id="KW-0812">Transmembrane</keyword>
<comment type="caution">
    <text evidence="7">The sequence shown here is derived from an EMBL/GenBank/DDBJ whole genome shotgun (WGS) entry which is preliminary data.</text>
</comment>
<dbReference type="InterPro" id="IPR052770">
    <property type="entry name" value="Cobalt_transport_CbiQ"/>
</dbReference>
<dbReference type="EMBL" id="QWEI01000001">
    <property type="protein sequence ID" value="RHW39466.1"/>
    <property type="molecule type" value="Genomic_DNA"/>
</dbReference>
<dbReference type="CDD" id="cd16914">
    <property type="entry name" value="EcfT"/>
    <property type="match status" value="1"/>
</dbReference>
<keyword evidence="5 6" id="KW-0472">Membrane</keyword>
<dbReference type="AlphaFoldDB" id="A0A396SCY8"/>
<dbReference type="Pfam" id="PF02361">
    <property type="entry name" value="CbiQ"/>
    <property type="match status" value="1"/>
</dbReference>
<evidence type="ECO:0000256" key="2">
    <source>
        <dbReference type="ARBA" id="ARBA00022475"/>
    </source>
</evidence>
<dbReference type="GO" id="GO:0006824">
    <property type="term" value="P:cobalt ion transport"/>
    <property type="evidence" value="ECO:0007669"/>
    <property type="project" value="InterPro"/>
</dbReference>
<dbReference type="NCBIfam" id="TIGR02454">
    <property type="entry name" value="ECF_T_CbiQ"/>
    <property type="match status" value="1"/>
</dbReference>
<name>A0A396SCY8_9BACL</name>
<feature type="transmembrane region" description="Helical" evidence="6">
    <location>
        <begin position="63"/>
        <end position="88"/>
    </location>
</feature>
<dbReference type="RefSeq" id="WP_118874478.1">
    <property type="nucleotide sequence ID" value="NZ_QWEI01000001.1"/>
</dbReference>
<evidence type="ECO:0000256" key="5">
    <source>
        <dbReference type="ARBA" id="ARBA00023136"/>
    </source>
</evidence>
<dbReference type="PANTHER" id="PTHR43723:SF1">
    <property type="entry name" value="COBALT TRANSPORT PROTEIN CBIQ"/>
    <property type="match status" value="1"/>
</dbReference>
<proteinExistence type="predicted"/>
<feature type="transmembrane region" description="Helical" evidence="6">
    <location>
        <begin position="119"/>
        <end position="140"/>
    </location>
</feature>
<dbReference type="InterPro" id="IPR012809">
    <property type="entry name" value="ECF_CbiQ"/>
</dbReference>
<evidence type="ECO:0000256" key="1">
    <source>
        <dbReference type="ARBA" id="ARBA00004651"/>
    </source>
</evidence>
<evidence type="ECO:0000313" key="7">
    <source>
        <dbReference type="EMBL" id="RHW39466.1"/>
    </source>
</evidence>
<keyword evidence="2" id="KW-1003">Cell membrane</keyword>